<name>A0A444W799_9FLAO</name>
<keyword evidence="2" id="KW-0472">Membrane</keyword>
<evidence type="ECO:0000313" key="4">
    <source>
        <dbReference type="Proteomes" id="UP000289775"/>
    </source>
</evidence>
<keyword evidence="2" id="KW-0812">Transmembrane</keyword>
<feature type="transmembrane region" description="Helical" evidence="2">
    <location>
        <begin position="21"/>
        <end position="42"/>
    </location>
</feature>
<proteinExistence type="predicted"/>
<evidence type="ECO:0000313" key="3">
    <source>
        <dbReference type="EMBL" id="RYJ41663.1"/>
    </source>
</evidence>
<keyword evidence="1" id="KW-0175">Coiled coil</keyword>
<accession>A0A444W799</accession>
<dbReference type="Proteomes" id="UP000289775">
    <property type="component" value="Unassembled WGS sequence"/>
</dbReference>
<reference evidence="3 4" key="1">
    <citation type="submission" date="2014-12" db="EMBL/GenBank/DDBJ databases">
        <title>Genome sequence of Flavobacterium beibuense RSKm HC5.</title>
        <authorList>
            <person name="Kim J.F."/>
            <person name="Song J.Y."/>
            <person name="Kwak M.-J."/>
            <person name="Lee S.-W."/>
        </authorList>
    </citation>
    <scope>NUCLEOTIDE SEQUENCE [LARGE SCALE GENOMIC DNA]</scope>
    <source>
        <strain evidence="3 4">RSKm HC5</strain>
    </source>
</reference>
<keyword evidence="4" id="KW-1185">Reference proteome</keyword>
<evidence type="ECO:0000256" key="1">
    <source>
        <dbReference type="SAM" id="Coils"/>
    </source>
</evidence>
<dbReference type="InterPro" id="IPR007060">
    <property type="entry name" value="FtsL/DivIC"/>
</dbReference>
<comment type="caution">
    <text evidence="3">The sequence shown here is derived from an EMBL/GenBank/DDBJ whole genome shotgun (WGS) entry which is preliminary data.</text>
</comment>
<evidence type="ECO:0000256" key="2">
    <source>
        <dbReference type="SAM" id="Phobius"/>
    </source>
</evidence>
<dbReference type="Pfam" id="PF04977">
    <property type="entry name" value="DivIC"/>
    <property type="match status" value="1"/>
</dbReference>
<dbReference type="AlphaFoldDB" id="A0A444W799"/>
<keyword evidence="2" id="KW-1133">Transmembrane helix</keyword>
<dbReference type="RefSeq" id="WP_129751686.1">
    <property type="nucleotide sequence ID" value="NZ_JUIW01000009.1"/>
</dbReference>
<protein>
    <submittedName>
        <fullName evidence="3">Septum formation initiator</fullName>
    </submittedName>
</protein>
<dbReference type="EMBL" id="JUIW01000009">
    <property type="protein sequence ID" value="RYJ41663.1"/>
    <property type="molecule type" value="Genomic_DNA"/>
</dbReference>
<feature type="coiled-coil region" evidence="1">
    <location>
        <begin position="44"/>
        <end position="71"/>
    </location>
</feature>
<organism evidence="3 4">
    <name type="scientific">Flavobacterium beibuense</name>
    <dbReference type="NCBI Taxonomy" id="657326"/>
    <lineage>
        <taxon>Bacteria</taxon>
        <taxon>Pseudomonadati</taxon>
        <taxon>Bacteroidota</taxon>
        <taxon>Flavobacteriia</taxon>
        <taxon>Flavobacteriales</taxon>
        <taxon>Flavobacteriaceae</taxon>
        <taxon>Flavobacterium</taxon>
    </lineage>
</organism>
<sequence length="116" mass="14241">MKKPFSKLTERYPFLKILGNRYVLVAILATVWWFFLDNYSFFEHRILDKEIKELEENKEYYKEEIKKDSISIKHLNNPDQTEKYAREKYYMKRENEDIYIIEFEDGVPPDEDTKSL</sequence>
<dbReference type="OrthoDB" id="1467719at2"/>
<gene>
    <name evidence="3" type="ORF">NU09_2588</name>
</gene>